<proteinExistence type="predicted"/>
<protein>
    <submittedName>
        <fullName evidence="2">Ribonuclease T2 family protein</fullName>
    </submittedName>
</protein>
<name>A0A0A9GRG8_ARUDO</name>
<feature type="region of interest" description="Disordered" evidence="1">
    <location>
        <begin position="42"/>
        <end position="64"/>
    </location>
</feature>
<dbReference type="EMBL" id="GBRH01171882">
    <property type="protein sequence ID" value="JAE26014.1"/>
    <property type="molecule type" value="Transcribed_RNA"/>
</dbReference>
<evidence type="ECO:0000313" key="2">
    <source>
        <dbReference type="EMBL" id="JAE26014.1"/>
    </source>
</evidence>
<sequence length="64" mass="7101">MDAEVRRRLAGLGVAAALLRVAVRPRPLQHEVEEVVVLRRAAPGGANEQQEGDGELRRRVRRHG</sequence>
<evidence type="ECO:0000256" key="1">
    <source>
        <dbReference type="SAM" id="MobiDB-lite"/>
    </source>
</evidence>
<reference evidence="2" key="1">
    <citation type="submission" date="2014-09" db="EMBL/GenBank/DDBJ databases">
        <authorList>
            <person name="Magalhaes I.L.F."/>
            <person name="Oliveira U."/>
            <person name="Santos F.R."/>
            <person name="Vidigal T.H.D.A."/>
            <person name="Brescovit A.D."/>
            <person name="Santos A.J."/>
        </authorList>
    </citation>
    <scope>NUCLEOTIDE SEQUENCE</scope>
    <source>
        <tissue evidence="2">Shoot tissue taken approximately 20 cm above the soil surface</tissue>
    </source>
</reference>
<dbReference type="AlphaFoldDB" id="A0A0A9GRG8"/>
<reference evidence="2" key="2">
    <citation type="journal article" date="2015" name="Data Brief">
        <title>Shoot transcriptome of the giant reed, Arundo donax.</title>
        <authorList>
            <person name="Barrero R.A."/>
            <person name="Guerrero F.D."/>
            <person name="Moolhuijzen P."/>
            <person name="Goolsby J.A."/>
            <person name="Tidwell J."/>
            <person name="Bellgard S.E."/>
            <person name="Bellgard M.I."/>
        </authorList>
    </citation>
    <scope>NUCLEOTIDE SEQUENCE</scope>
    <source>
        <tissue evidence="2">Shoot tissue taken approximately 20 cm above the soil surface</tissue>
    </source>
</reference>
<organism evidence="2">
    <name type="scientific">Arundo donax</name>
    <name type="common">Giant reed</name>
    <name type="synonym">Donax arundinaceus</name>
    <dbReference type="NCBI Taxonomy" id="35708"/>
    <lineage>
        <taxon>Eukaryota</taxon>
        <taxon>Viridiplantae</taxon>
        <taxon>Streptophyta</taxon>
        <taxon>Embryophyta</taxon>
        <taxon>Tracheophyta</taxon>
        <taxon>Spermatophyta</taxon>
        <taxon>Magnoliopsida</taxon>
        <taxon>Liliopsida</taxon>
        <taxon>Poales</taxon>
        <taxon>Poaceae</taxon>
        <taxon>PACMAD clade</taxon>
        <taxon>Arundinoideae</taxon>
        <taxon>Arundineae</taxon>
        <taxon>Arundo</taxon>
    </lineage>
</organism>
<accession>A0A0A9GRG8</accession>